<keyword evidence="3 5" id="KW-1133">Transmembrane helix</keyword>
<protein>
    <submittedName>
        <fullName evidence="7">Permease of the major facilitator superfamily</fullName>
    </submittedName>
</protein>
<reference evidence="7" key="1">
    <citation type="submission" date="2014-08" db="EMBL/GenBank/DDBJ databases">
        <authorList>
            <person name="Falentin Helene"/>
        </authorList>
    </citation>
    <scope>NUCLEOTIDE SEQUENCE</scope>
</reference>
<dbReference type="InterPro" id="IPR036259">
    <property type="entry name" value="MFS_trans_sf"/>
</dbReference>
<dbReference type="PANTHER" id="PTHR42718:SF39">
    <property type="entry name" value="ACTINORHODIN TRANSPORTER-RELATED"/>
    <property type="match status" value="1"/>
</dbReference>
<feature type="transmembrane region" description="Helical" evidence="5">
    <location>
        <begin position="253"/>
        <end position="271"/>
    </location>
</feature>
<evidence type="ECO:0000256" key="2">
    <source>
        <dbReference type="ARBA" id="ARBA00022692"/>
    </source>
</evidence>
<dbReference type="InterPro" id="IPR011701">
    <property type="entry name" value="MFS"/>
</dbReference>
<dbReference type="InterPro" id="IPR020846">
    <property type="entry name" value="MFS_dom"/>
</dbReference>
<dbReference type="EMBL" id="LM676389">
    <property type="protein sequence ID" value="CEP26093.1"/>
    <property type="molecule type" value="Genomic_DNA"/>
</dbReference>
<feature type="domain" description="Major facilitator superfamily (MFS) profile" evidence="6">
    <location>
        <begin position="24"/>
        <end position="482"/>
    </location>
</feature>
<keyword evidence="2 5" id="KW-0812">Transmembrane</keyword>
<evidence type="ECO:0000259" key="6">
    <source>
        <dbReference type="PROSITE" id="PS50850"/>
    </source>
</evidence>
<feature type="transmembrane region" description="Helical" evidence="5">
    <location>
        <begin position="357"/>
        <end position="380"/>
    </location>
</feature>
<name>A0A0B7NZ76_PROFF</name>
<feature type="transmembrane region" description="Helical" evidence="5">
    <location>
        <begin position="323"/>
        <end position="345"/>
    </location>
</feature>
<feature type="transmembrane region" description="Helical" evidence="5">
    <location>
        <begin position="88"/>
        <end position="110"/>
    </location>
</feature>
<evidence type="ECO:0000256" key="3">
    <source>
        <dbReference type="ARBA" id="ARBA00022989"/>
    </source>
</evidence>
<dbReference type="CDD" id="cd17321">
    <property type="entry name" value="MFS_MMR_MDR_like"/>
    <property type="match status" value="1"/>
</dbReference>
<feature type="transmembrane region" description="Helical" evidence="5">
    <location>
        <begin position="148"/>
        <end position="171"/>
    </location>
</feature>
<feature type="transmembrane region" description="Helical" evidence="5">
    <location>
        <begin position="457"/>
        <end position="478"/>
    </location>
</feature>
<dbReference type="GO" id="GO:0022857">
    <property type="term" value="F:transmembrane transporter activity"/>
    <property type="evidence" value="ECO:0007669"/>
    <property type="project" value="InterPro"/>
</dbReference>
<feature type="transmembrane region" description="Helical" evidence="5">
    <location>
        <begin position="24"/>
        <end position="46"/>
    </location>
</feature>
<dbReference type="GO" id="GO:0005886">
    <property type="term" value="C:plasma membrane"/>
    <property type="evidence" value="ECO:0007669"/>
    <property type="project" value="UniProtKB-SubCell"/>
</dbReference>
<evidence type="ECO:0000256" key="5">
    <source>
        <dbReference type="SAM" id="Phobius"/>
    </source>
</evidence>
<accession>A0A0B7NZ76</accession>
<feature type="transmembrane region" description="Helical" evidence="5">
    <location>
        <begin position="58"/>
        <end position="76"/>
    </location>
</feature>
<dbReference type="Gene3D" id="1.20.1250.20">
    <property type="entry name" value="MFS general substrate transporter like domains"/>
    <property type="match status" value="1"/>
</dbReference>
<feature type="transmembrane region" description="Helical" evidence="5">
    <location>
        <begin position="292"/>
        <end position="317"/>
    </location>
</feature>
<dbReference type="SUPFAM" id="SSF103473">
    <property type="entry name" value="MFS general substrate transporter"/>
    <property type="match status" value="1"/>
</dbReference>
<sequence>MDFRNERHLIHVPGTDRVFNRLKVLIVLMIPLAMSLMSISSINVALPTIETSIGASDTSVQWMLSGYALVFGMLLVPSGRLGDAIGRGTVWITGVSIFSIGSLVCGFASTPGLLNIARVAQGFGAGVLNPQTIGMIQQYFRGEGRARAYSVFGLVIAASVAAGPLFTGLIIRALGAQNGWRASFLWNAPLGFLGIALALMWFPFDGERRRRHAKEAGEAVHTKLDLDPVAMVLLAAAVLCIMMPFMLKTGPGFLLLPVAAVLLVAWVRWERHYGARGGQPMVDLKLFRYRSFTHATAVSGTQFLGGTSIFVLVALFLQDGMHVSALQAGMIGLPNAVLSAIASLWCGRQALTRGRNLVIVGLSCILVGVLGSIGMAKLIMEHGVNFWWLAVPLSLIGIGNGCMTGCNQTLSMLEVPPKEGGVAGGVKSTTERVATAIGNAVITAVFFTLVTKGWAVALTWAYVVIAVIIAVAIGLAIYDRVTLGRGAPPTAHSVTV</sequence>
<comment type="subcellular location">
    <subcellularLocation>
        <location evidence="1">Cell membrane</location>
        <topology evidence="1">Multi-pass membrane protein</topology>
    </subcellularLocation>
</comment>
<gene>
    <name evidence="7" type="ORF">PFCIRM138_04135</name>
</gene>
<organism evidence="7">
    <name type="scientific">Propionibacterium freudenreichii subsp. freudenreichii</name>
    <dbReference type="NCBI Taxonomy" id="66712"/>
    <lineage>
        <taxon>Bacteria</taxon>
        <taxon>Bacillati</taxon>
        <taxon>Actinomycetota</taxon>
        <taxon>Actinomycetes</taxon>
        <taxon>Propionibacteriales</taxon>
        <taxon>Propionibacteriaceae</taxon>
        <taxon>Propionibacterium</taxon>
    </lineage>
</organism>
<dbReference type="Gene3D" id="1.20.1720.10">
    <property type="entry name" value="Multidrug resistance protein D"/>
    <property type="match status" value="1"/>
</dbReference>
<dbReference type="KEGG" id="pfre:RM25_2339"/>
<evidence type="ECO:0000256" key="1">
    <source>
        <dbReference type="ARBA" id="ARBA00004651"/>
    </source>
</evidence>
<feature type="transmembrane region" description="Helical" evidence="5">
    <location>
        <begin position="433"/>
        <end position="451"/>
    </location>
</feature>
<proteinExistence type="predicted"/>
<evidence type="ECO:0000256" key="4">
    <source>
        <dbReference type="ARBA" id="ARBA00023136"/>
    </source>
</evidence>
<feature type="transmembrane region" description="Helical" evidence="5">
    <location>
        <begin position="224"/>
        <end position="247"/>
    </location>
</feature>
<dbReference type="PROSITE" id="PS50850">
    <property type="entry name" value="MFS"/>
    <property type="match status" value="1"/>
</dbReference>
<dbReference type="AlphaFoldDB" id="A0A0B7NZ76"/>
<feature type="transmembrane region" description="Helical" evidence="5">
    <location>
        <begin position="386"/>
        <end position="403"/>
    </location>
</feature>
<evidence type="ECO:0000313" key="7">
    <source>
        <dbReference type="EMBL" id="CEP26093.1"/>
    </source>
</evidence>
<keyword evidence="4 5" id="KW-0472">Membrane</keyword>
<feature type="transmembrane region" description="Helical" evidence="5">
    <location>
        <begin position="183"/>
        <end position="204"/>
    </location>
</feature>
<dbReference type="Pfam" id="PF07690">
    <property type="entry name" value="MFS_1"/>
    <property type="match status" value="1"/>
</dbReference>
<feature type="transmembrane region" description="Helical" evidence="5">
    <location>
        <begin position="116"/>
        <end position="136"/>
    </location>
</feature>
<dbReference type="PATRIC" id="fig|66712.6.peg.2392"/>
<dbReference type="PANTHER" id="PTHR42718">
    <property type="entry name" value="MAJOR FACILITATOR SUPERFAMILY MULTIDRUG TRANSPORTER MFSC"/>
    <property type="match status" value="1"/>
</dbReference>
<dbReference type="PRINTS" id="PR01036">
    <property type="entry name" value="TCRTETB"/>
</dbReference>